<keyword evidence="2" id="KW-1185">Reference proteome</keyword>
<evidence type="ECO:0000313" key="2">
    <source>
        <dbReference type="Proteomes" id="UP001595445"/>
    </source>
</evidence>
<reference evidence="2" key="1">
    <citation type="journal article" date="2019" name="Int. J. Syst. Evol. Microbiol.">
        <title>The Global Catalogue of Microorganisms (GCM) 10K type strain sequencing project: providing services to taxonomists for standard genome sequencing and annotation.</title>
        <authorList>
            <consortium name="The Broad Institute Genomics Platform"/>
            <consortium name="The Broad Institute Genome Sequencing Center for Infectious Disease"/>
            <person name="Wu L."/>
            <person name="Ma J."/>
        </authorList>
    </citation>
    <scope>NUCLEOTIDE SEQUENCE [LARGE SCALE GENOMIC DNA]</scope>
    <source>
        <strain evidence="2">KCTC 62102</strain>
    </source>
</reference>
<protein>
    <submittedName>
        <fullName evidence="1">Uncharacterized protein</fullName>
    </submittedName>
</protein>
<name>A0ABV7DZD7_9RHOB</name>
<accession>A0ABV7DZD7</accession>
<dbReference type="RefSeq" id="WP_197644713.1">
    <property type="nucleotide sequence ID" value="NZ_JAEACP010000012.1"/>
</dbReference>
<evidence type="ECO:0000313" key="1">
    <source>
        <dbReference type="EMBL" id="MFC3088503.1"/>
    </source>
</evidence>
<gene>
    <name evidence="1" type="ORF">ACFOD6_20895</name>
</gene>
<proteinExistence type="predicted"/>
<sequence length="88" mass="9790">MATATFEDDITYATCPVFDREHVAAFNDATLPLEYEIWEGCQGDEQFDWEVGINLRLIRAEIVRRAQAEPANGALRAFAEAKGIEVAA</sequence>
<comment type="caution">
    <text evidence="1">The sequence shown here is derived from an EMBL/GenBank/DDBJ whole genome shotgun (WGS) entry which is preliminary data.</text>
</comment>
<dbReference type="Proteomes" id="UP001595445">
    <property type="component" value="Unassembled WGS sequence"/>
</dbReference>
<dbReference type="EMBL" id="JBHRSM010000053">
    <property type="protein sequence ID" value="MFC3088503.1"/>
    <property type="molecule type" value="Genomic_DNA"/>
</dbReference>
<organism evidence="1 2">
    <name type="scientific">Tabrizicola soli</name>
    <dbReference type="NCBI Taxonomy" id="2185115"/>
    <lineage>
        <taxon>Bacteria</taxon>
        <taxon>Pseudomonadati</taxon>
        <taxon>Pseudomonadota</taxon>
        <taxon>Alphaproteobacteria</taxon>
        <taxon>Rhodobacterales</taxon>
        <taxon>Paracoccaceae</taxon>
        <taxon>Tabrizicola</taxon>
    </lineage>
</organism>